<evidence type="ECO:0000256" key="2">
    <source>
        <dbReference type="SAM" id="MobiDB-lite"/>
    </source>
</evidence>
<dbReference type="PANTHER" id="PTHR12794:SF0">
    <property type="entry name" value="GEM-ASSOCIATED PROTEIN 2"/>
    <property type="match status" value="1"/>
</dbReference>
<evidence type="ECO:0000313" key="3">
    <source>
        <dbReference type="EMBL" id="CAH7684747.1"/>
    </source>
</evidence>
<feature type="region of interest" description="Disordered" evidence="2">
    <location>
        <begin position="1"/>
        <end position="41"/>
    </location>
</feature>
<dbReference type="GO" id="GO:0005634">
    <property type="term" value="C:nucleus"/>
    <property type="evidence" value="ECO:0007669"/>
    <property type="project" value="TreeGrafter"/>
</dbReference>
<dbReference type="GO" id="GO:0032797">
    <property type="term" value="C:SMN complex"/>
    <property type="evidence" value="ECO:0007669"/>
    <property type="project" value="TreeGrafter"/>
</dbReference>
<comment type="similarity">
    <text evidence="1">Belongs to the gemin-2 family.</text>
</comment>
<reference evidence="3" key="1">
    <citation type="submission" date="2022-06" db="EMBL/GenBank/DDBJ databases">
        <authorList>
            <consortium name="SYNGENTA / RWTH Aachen University"/>
        </authorList>
    </citation>
    <scope>NUCLEOTIDE SEQUENCE</scope>
</reference>
<sequence>MPKSKRVKLNIDEKLHEDNGVSGPSIDKINPTKPNEHSDQLYDDYDYYNQYHEDEVGDEDQEYEAEEGFYDEYEVEMDQFPVGYSVELFNEMDFGLNDNQQPSEQLARGGLGSQALPVSDQLRADWDGNPIDGAEYLFTVRQEAKKIPRVIIKEKPQEKPFLKQSRLIKSIIKSVEPESGLSDLDYSRPSQAWRTQFLNHFISMRKSLNNHEPYHWELDEDYQRIPSANDRSNWKIFISGKKLLSDNNQFSSPKKPLPIFLKALEHSSVVAILSHYQSWISERISILIELVGQRSAQLEEKRDDDVPKNLVLISNHDGSWLLGLLLVLDELLTSDEIFNLRELARVCKSVVMISVNELRHQKETSEKDSKLLKIKFNDKISTTKHELAIGWMVLIIIVDFWGQKDLWQA</sequence>
<dbReference type="GO" id="GO:0000387">
    <property type="term" value="P:spliceosomal snRNP assembly"/>
    <property type="evidence" value="ECO:0007669"/>
    <property type="project" value="InterPro"/>
</dbReference>
<name>A0AAV0BBR9_PHAPC</name>
<comment type="caution">
    <text evidence="3">The sequence shown here is derived from an EMBL/GenBank/DDBJ whole genome shotgun (WGS) entry which is preliminary data.</text>
</comment>
<proteinExistence type="inferred from homology"/>
<dbReference type="Proteomes" id="UP001153365">
    <property type="component" value="Unassembled WGS sequence"/>
</dbReference>
<keyword evidence="4" id="KW-1185">Reference proteome</keyword>
<accession>A0AAV0BBR9</accession>
<dbReference type="InterPro" id="IPR035426">
    <property type="entry name" value="Gemin2/Brr1"/>
</dbReference>
<dbReference type="AlphaFoldDB" id="A0AAV0BBR9"/>
<dbReference type="EMBL" id="CALTRL010005687">
    <property type="protein sequence ID" value="CAH7684747.1"/>
    <property type="molecule type" value="Genomic_DNA"/>
</dbReference>
<dbReference type="PANTHER" id="PTHR12794">
    <property type="entry name" value="GEMIN2"/>
    <property type="match status" value="1"/>
</dbReference>
<dbReference type="Gene3D" id="1.20.58.1070">
    <property type="match status" value="1"/>
</dbReference>
<organism evidence="3 4">
    <name type="scientific">Phakopsora pachyrhizi</name>
    <name type="common">Asian soybean rust disease fungus</name>
    <dbReference type="NCBI Taxonomy" id="170000"/>
    <lineage>
        <taxon>Eukaryota</taxon>
        <taxon>Fungi</taxon>
        <taxon>Dikarya</taxon>
        <taxon>Basidiomycota</taxon>
        <taxon>Pucciniomycotina</taxon>
        <taxon>Pucciniomycetes</taxon>
        <taxon>Pucciniales</taxon>
        <taxon>Phakopsoraceae</taxon>
        <taxon>Phakopsora</taxon>
    </lineage>
</organism>
<feature type="compositionally biased region" description="Basic and acidic residues" evidence="2">
    <location>
        <begin position="9"/>
        <end position="19"/>
    </location>
</feature>
<evidence type="ECO:0000256" key="1">
    <source>
        <dbReference type="ARBA" id="ARBA00025758"/>
    </source>
</evidence>
<protein>
    <submittedName>
        <fullName evidence="3">Survival motor neuron interacting protein 1-domain-containing protein</fullName>
    </submittedName>
</protein>
<evidence type="ECO:0000313" key="4">
    <source>
        <dbReference type="Proteomes" id="UP001153365"/>
    </source>
</evidence>
<dbReference type="Pfam" id="PF04938">
    <property type="entry name" value="SIP1"/>
    <property type="match status" value="1"/>
</dbReference>
<gene>
    <name evidence="3" type="ORF">PPACK8108_LOCUS19169</name>
</gene>